<proteinExistence type="predicted"/>
<gene>
    <name evidence="1" type="ORF">QLQ22_07835</name>
</gene>
<accession>A0ACD4RFE9</accession>
<organism evidence="1 2">
    <name type="scientific">Metabacillus hrfriensis</name>
    <dbReference type="NCBI Taxonomy" id="3048891"/>
    <lineage>
        <taxon>Bacteria</taxon>
        <taxon>Bacillati</taxon>
        <taxon>Bacillota</taxon>
        <taxon>Bacilli</taxon>
        <taxon>Bacillales</taxon>
        <taxon>Bacillaceae</taxon>
        <taxon>Metabacillus</taxon>
    </lineage>
</organism>
<keyword evidence="2" id="KW-1185">Reference proteome</keyword>
<dbReference type="EMBL" id="CP126116">
    <property type="protein sequence ID" value="WHZ59224.1"/>
    <property type="molecule type" value="Genomic_DNA"/>
</dbReference>
<name>A0ACD4RFE9_9BACI</name>
<evidence type="ECO:0000313" key="2">
    <source>
        <dbReference type="Proteomes" id="UP001226091"/>
    </source>
</evidence>
<reference evidence="2" key="1">
    <citation type="journal article" date="2025" name="Aquaculture">
        <title>Assessment of the bioflocculant production and safety properties of Metabacillus hrfriensis sp. nov. based on phenotypic and whole-genome sequencing analysis.</title>
        <authorList>
            <person name="Zhang R."/>
            <person name="Zhao Z."/>
            <person name="Luo L."/>
            <person name="Wang S."/>
            <person name="Guo K."/>
            <person name="Xu W."/>
        </authorList>
    </citation>
    <scope>NUCLEOTIDE SEQUENCE [LARGE SCALE GENOMIC DNA]</scope>
    <source>
        <strain evidence="2">CT-WN-B3</strain>
    </source>
</reference>
<evidence type="ECO:0000313" key="1">
    <source>
        <dbReference type="EMBL" id="WHZ59224.1"/>
    </source>
</evidence>
<protein>
    <submittedName>
        <fullName evidence="1">PHP domain-containing protein</fullName>
    </submittedName>
</protein>
<sequence>MIDLHCHTKISDCSFTTEEVISMAEQKGVTHLAITNHDTTSGLSEAAEIGMALGVSIIPGIEISAFDFTRGNRAHILGLYVTPGHEAISELCQPLIEQRNKASQMMVRILIEAGYDLSWDEVEELAAGGTGVYKQHIMHALLKKGYTNSIYGTLYKKLFSKGRNEKERGMAYIPIEYVSAEDAIKAIRRAGGIPVLAHPGQFHNFDAVEEWVQLGLEGIEVNHPLHNQTDRIKAGHLAECFNLIQTGGSDFHGFYSDTQSEIGAFAADQVEFDKLIARRESMLKL</sequence>
<dbReference type="Proteomes" id="UP001226091">
    <property type="component" value="Chromosome"/>
</dbReference>